<dbReference type="PANTHER" id="PTHR48103:SF2">
    <property type="entry name" value="MIDASIN"/>
    <property type="match status" value="1"/>
</dbReference>
<name>A0A923S4L7_9BURK</name>
<dbReference type="GO" id="GO:0016887">
    <property type="term" value="F:ATP hydrolysis activity"/>
    <property type="evidence" value="ECO:0007669"/>
    <property type="project" value="InterPro"/>
</dbReference>
<keyword evidence="1" id="KW-0547">Nucleotide-binding</keyword>
<keyword evidence="5" id="KW-1185">Reference proteome</keyword>
<evidence type="ECO:0000256" key="2">
    <source>
        <dbReference type="ARBA" id="ARBA00022840"/>
    </source>
</evidence>
<comment type="caution">
    <text evidence="4">The sequence shown here is derived from an EMBL/GenBank/DDBJ whole genome shotgun (WGS) entry which is preliminary data.</text>
</comment>
<dbReference type="GO" id="GO:0030687">
    <property type="term" value="C:preribosome, large subunit precursor"/>
    <property type="evidence" value="ECO:0007669"/>
    <property type="project" value="TreeGrafter"/>
</dbReference>
<dbReference type="SUPFAM" id="SSF52540">
    <property type="entry name" value="P-loop containing nucleoside triphosphate hydrolases"/>
    <property type="match status" value="1"/>
</dbReference>
<reference evidence="4" key="1">
    <citation type="submission" date="2020-08" db="EMBL/GenBank/DDBJ databases">
        <title>Ramlibacter sp. GTP1 16S ribosomal RNA gene genome sequencing and assembly.</title>
        <authorList>
            <person name="Kang M."/>
        </authorList>
    </citation>
    <scope>NUCLEOTIDE SEQUENCE</scope>
    <source>
        <strain evidence="4">GTP1</strain>
    </source>
</reference>
<dbReference type="Pfam" id="PF07728">
    <property type="entry name" value="AAA_5"/>
    <property type="match status" value="1"/>
</dbReference>
<evidence type="ECO:0000259" key="3">
    <source>
        <dbReference type="Pfam" id="PF07728"/>
    </source>
</evidence>
<sequence length="348" mass="38459">MDATTQTTQAAATSTVEPKTKMYRLRETFNLPDVPEAAEIPGFEPGLPGVPKVKPYVFDKERLRQLTMFYIGGFRALMLEGDPSAGKTSFVDQFHARMNIPLHKVPCSASTTAQQLIGQFLPNPETGKLVWIPGPVTRAALDGTSVLLDEWNLVDPGEAGGVNMLLEGYSWTIPETGEIIVPKRTTRFFATQNAADSKALVAGRNLHDVASEDRWSYMEVDFLDPVLEQNLIVNELVEGRIPQQLATHFAQICVQVANKVRRAFRGEDETDPQLVALADAIDKPLSTRAVSRWAKYAVMYTGVFKANKEQRSGLHYGIRQAVRMSPTMAMAVNDMITIVAGFDERTAS</sequence>
<dbReference type="PANTHER" id="PTHR48103">
    <property type="entry name" value="MIDASIN-RELATED"/>
    <property type="match status" value="1"/>
</dbReference>
<dbReference type="InterPro" id="IPR027417">
    <property type="entry name" value="P-loop_NTPase"/>
</dbReference>
<protein>
    <submittedName>
        <fullName evidence="4">AAA family ATPase</fullName>
    </submittedName>
</protein>
<evidence type="ECO:0000313" key="4">
    <source>
        <dbReference type="EMBL" id="MBC5767601.1"/>
    </source>
</evidence>
<keyword evidence="2" id="KW-0067">ATP-binding</keyword>
<dbReference type="InterPro" id="IPR011704">
    <property type="entry name" value="ATPase_dyneun-rel_AAA"/>
</dbReference>
<gene>
    <name evidence="4" type="ORF">H8R02_24260</name>
</gene>
<evidence type="ECO:0000313" key="5">
    <source>
        <dbReference type="Proteomes" id="UP000596827"/>
    </source>
</evidence>
<dbReference type="GO" id="GO:0005524">
    <property type="term" value="F:ATP binding"/>
    <property type="evidence" value="ECO:0007669"/>
    <property type="project" value="UniProtKB-KW"/>
</dbReference>
<proteinExistence type="predicted"/>
<feature type="domain" description="ATPase dynein-related AAA" evidence="3">
    <location>
        <begin position="77"/>
        <end position="196"/>
    </location>
</feature>
<accession>A0A923S4L7</accession>
<dbReference type="GO" id="GO:0000027">
    <property type="term" value="P:ribosomal large subunit assembly"/>
    <property type="evidence" value="ECO:0007669"/>
    <property type="project" value="TreeGrafter"/>
</dbReference>
<dbReference type="EMBL" id="JACORU010000011">
    <property type="protein sequence ID" value="MBC5767601.1"/>
    <property type="molecule type" value="Genomic_DNA"/>
</dbReference>
<organism evidence="4 5">
    <name type="scientific">Ramlibacter albus</name>
    <dbReference type="NCBI Taxonomy" id="2079448"/>
    <lineage>
        <taxon>Bacteria</taxon>
        <taxon>Pseudomonadati</taxon>
        <taxon>Pseudomonadota</taxon>
        <taxon>Betaproteobacteria</taxon>
        <taxon>Burkholderiales</taxon>
        <taxon>Comamonadaceae</taxon>
        <taxon>Ramlibacter</taxon>
    </lineage>
</organism>
<dbReference type="AlphaFoldDB" id="A0A923S4L7"/>
<evidence type="ECO:0000256" key="1">
    <source>
        <dbReference type="ARBA" id="ARBA00022741"/>
    </source>
</evidence>
<dbReference type="Proteomes" id="UP000596827">
    <property type="component" value="Unassembled WGS sequence"/>
</dbReference>
<dbReference type="Gene3D" id="3.40.50.300">
    <property type="entry name" value="P-loop containing nucleotide triphosphate hydrolases"/>
    <property type="match status" value="1"/>
</dbReference>